<dbReference type="EMBL" id="JAGFBR010000010">
    <property type="protein sequence ID" value="KAH0460050.1"/>
    <property type="molecule type" value="Genomic_DNA"/>
</dbReference>
<proteinExistence type="predicted"/>
<keyword evidence="1" id="KW-1133">Transmembrane helix</keyword>
<keyword evidence="3" id="KW-1185">Reference proteome</keyword>
<evidence type="ECO:0000313" key="3">
    <source>
        <dbReference type="Proteomes" id="UP000775213"/>
    </source>
</evidence>
<gene>
    <name evidence="2" type="ORF">IEQ34_010713</name>
</gene>
<protein>
    <submittedName>
        <fullName evidence="2">Uncharacterized protein</fullName>
    </submittedName>
</protein>
<comment type="caution">
    <text evidence="2">The sequence shown here is derived from an EMBL/GenBank/DDBJ whole genome shotgun (WGS) entry which is preliminary data.</text>
</comment>
<keyword evidence="1" id="KW-0472">Membrane</keyword>
<feature type="transmembrane region" description="Helical" evidence="1">
    <location>
        <begin position="20"/>
        <end position="44"/>
    </location>
</feature>
<dbReference type="Proteomes" id="UP000775213">
    <property type="component" value="Unassembled WGS sequence"/>
</dbReference>
<evidence type="ECO:0000256" key="1">
    <source>
        <dbReference type="SAM" id="Phobius"/>
    </source>
</evidence>
<reference evidence="2 3" key="1">
    <citation type="journal article" date="2021" name="Hortic Res">
        <title>Chromosome-scale assembly of the Dendrobium chrysotoxum genome enhances the understanding of orchid evolution.</title>
        <authorList>
            <person name="Zhang Y."/>
            <person name="Zhang G.Q."/>
            <person name="Zhang D."/>
            <person name="Liu X.D."/>
            <person name="Xu X.Y."/>
            <person name="Sun W.H."/>
            <person name="Yu X."/>
            <person name="Zhu X."/>
            <person name="Wang Z.W."/>
            <person name="Zhao X."/>
            <person name="Zhong W.Y."/>
            <person name="Chen H."/>
            <person name="Yin W.L."/>
            <person name="Huang T."/>
            <person name="Niu S.C."/>
            <person name="Liu Z.J."/>
        </authorList>
    </citation>
    <scope>NUCLEOTIDE SEQUENCE [LARGE SCALE GENOMIC DNA]</scope>
    <source>
        <strain evidence="2">Lindl</strain>
    </source>
</reference>
<evidence type="ECO:0000313" key="2">
    <source>
        <dbReference type="EMBL" id="KAH0460050.1"/>
    </source>
</evidence>
<keyword evidence="1" id="KW-0812">Transmembrane</keyword>
<accession>A0AAV7GE63</accession>
<sequence length="221" mass="25157">MGGCGPFGVEFVAYGRWPAVWGLPICLAVLWIFSSYFCCAYLAFCGLTCRFGFWIWSLDGMVVVLSCVDGRPRQLCTMTKNLCKNGPLQEITNSHNFLCGCSMQSFEALNMPAKGNIHYTNFVSCRLFYIYGFPTRMLRSITEFNTSDKPPFLLVCLNFFPFKIHYINHHTLFALGFIFGKHLIVDALATNLIIYPSMARVLVEIDIAYTFEKEKCIDNFS</sequence>
<name>A0AAV7GE63_DENCH</name>
<dbReference type="AlphaFoldDB" id="A0AAV7GE63"/>
<organism evidence="2 3">
    <name type="scientific">Dendrobium chrysotoxum</name>
    <name type="common">Orchid</name>
    <dbReference type="NCBI Taxonomy" id="161865"/>
    <lineage>
        <taxon>Eukaryota</taxon>
        <taxon>Viridiplantae</taxon>
        <taxon>Streptophyta</taxon>
        <taxon>Embryophyta</taxon>
        <taxon>Tracheophyta</taxon>
        <taxon>Spermatophyta</taxon>
        <taxon>Magnoliopsida</taxon>
        <taxon>Liliopsida</taxon>
        <taxon>Asparagales</taxon>
        <taxon>Orchidaceae</taxon>
        <taxon>Epidendroideae</taxon>
        <taxon>Malaxideae</taxon>
        <taxon>Dendrobiinae</taxon>
        <taxon>Dendrobium</taxon>
    </lineage>
</organism>